<dbReference type="PANTHER" id="PTHR30024:SF47">
    <property type="entry name" value="TAURINE-BINDING PERIPLASMIC PROTEIN"/>
    <property type="match status" value="1"/>
</dbReference>
<dbReference type="OrthoDB" id="9806288at2"/>
<organism evidence="6 7">
    <name type="scientific">Tepidicella xavieri</name>
    <dbReference type="NCBI Taxonomy" id="360241"/>
    <lineage>
        <taxon>Bacteria</taxon>
        <taxon>Pseudomonadati</taxon>
        <taxon>Pseudomonadota</taxon>
        <taxon>Betaproteobacteria</taxon>
        <taxon>Burkholderiales</taxon>
        <taxon>Tepidicella</taxon>
    </lineage>
</organism>
<protein>
    <submittedName>
        <fullName evidence="6">NitT/TauT family transport system substrate-binding protein</fullName>
    </submittedName>
</protein>
<evidence type="ECO:0000313" key="7">
    <source>
        <dbReference type="Proteomes" id="UP000295510"/>
    </source>
</evidence>
<dbReference type="SUPFAM" id="SSF53850">
    <property type="entry name" value="Periplasmic binding protein-like II"/>
    <property type="match status" value="1"/>
</dbReference>
<dbReference type="Pfam" id="PF09084">
    <property type="entry name" value="NMT1"/>
    <property type="match status" value="1"/>
</dbReference>
<evidence type="ECO:0000256" key="3">
    <source>
        <dbReference type="ARBA" id="ARBA00022729"/>
    </source>
</evidence>
<keyword evidence="3 4" id="KW-0732">Signal</keyword>
<evidence type="ECO:0000256" key="1">
    <source>
        <dbReference type="ARBA" id="ARBA00004418"/>
    </source>
</evidence>
<dbReference type="Proteomes" id="UP000295510">
    <property type="component" value="Unassembled WGS sequence"/>
</dbReference>
<dbReference type="GO" id="GO:0042918">
    <property type="term" value="P:alkanesulfonate transmembrane transport"/>
    <property type="evidence" value="ECO:0007669"/>
    <property type="project" value="TreeGrafter"/>
</dbReference>
<feature type="chain" id="PRO_5020914501" evidence="4">
    <location>
        <begin position="34"/>
        <end position="350"/>
    </location>
</feature>
<sequence length="350" mass="37859">MAARKGVVVRWSRRGWLLGAASCTLAPALAVRAQPAATPVEIHVQGLDRLPHLPLVLAERLGFFQEAGLRVTLTPVPEGLRTLEALAQWPAVVFAGSFERALYMHAIGRPHQAFVLMSRSPQMVLGTSAIHMPAGQGVADLVGAQIGIQGSGTVSERVAQWVLMRAGLKPTDVQFVELRDATQAMAALNSGTVEALCYGDPAVTRLELAGVLRVLADTRTLRGTEQLFGGPVACACLSASQAFIEAHPQVVQGLASAVVRSLVWLRTAGPSDLMRHVPEAYMHGDRSLFLEIFLRSRESLAVDGLMPEAAALNVMKALDRLRLPIDWQGVQPGNTYTNRFAMRARQQWRA</sequence>
<evidence type="ECO:0000313" key="6">
    <source>
        <dbReference type="EMBL" id="TDQ44670.1"/>
    </source>
</evidence>
<keyword evidence="7" id="KW-1185">Reference proteome</keyword>
<accession>A0A4R6UD88</accession>
<gene>
    <name evidence="6" type="ORF">DFR43_1028</name>
</gene>
<dbReference type="AlphaFoldDB" id="A0A4R6UD88"/>
<dbReference type="InterPro" id="IPR015168">
    <property type="entry name" value="SsuA/THI5"/>
</dbReference>
<evidence type="ECO:0000256" key="2">
    <source>
        <dbReference type="ARBA" id="ARBA00010742"/>
    </source>
</evidence>
<feature type="domain" description="SsuA/THI5-like" evidence="5">
    <location>
        <begin position="52"/>
        <end position="264"/>
    </location>
</feature>
<comment type="subcellular location">
    <subcellularLocation>
        <location evidence="1">Periplasm</location>
    </subcellularLocation>
</comment>
<dbReference type="Gene3D" id="3.40.190.10">
    <property type="entry name" value="Periplasmic binding protein-like II"/>
    <property type="match status" value="2"/>
</dbReference>
<dbReference type="GO" id="GO:0042597">
    <property type="term" value="C:periplasmic space"/>
    <property type="evidence" value="ECO:0007669"/>
    <property type="project" value="UniProtKB-SubCell"/>
</dbReference>
<proteinExistence type="inferred from homology"/>
<comment type="similarity">
    <text evidence="2">Belongs to the bacterial solute-binding protein SsuA/TauA family.</text>
</comment>
<feature type="signal peptide" evidence="4">
    <location>
        <begin position="1"/>
        <end position="33"/>
    </location>
</feature>
<comment type="caution">
    <text evidence="6">The sequence shown here is derived from an EMBL/GenBank/DDBJ whole genome shotgun (WGS) entry which is preliminary data.</text>
</comment>
<reference evidence="6 7" key="1">
    <citation type="submission" date="2019-03" db="EMBL/GenBank/DDBJ databases">
        <title>Genomic Encyclopedia of Type Strains, Phase IV (KMG-IV): sequencing the most valuable type-strain genomes for metagenomic binning, comparative biology and taxonomic classification.</title>
        <authorList>
            <person name="Goeker M."/>
        </authorList>
    </citation>
    <scope>NUCLEOTIDE SEQUENCE [LARGE SCALE GENOMIC DNA]</scope>
    <source>
        <strain evidence="6 7">DSM 19605</strain>
    </source>
</reference>
<dbReference type="PANTHER" id="PTHR30024">
    <property type="entry name" value="ALIPHATIC SULFONATES-BINDING PROTEIN-RELATED"/>
    <property type="match status" value="1"/>
</dbReference>
<dbReference type="EMBL" id="SNYL01000002">
    <property type="protein sequence ID" value="TDQ44670.1"/>
    <property type="molecule type" value="Genomic_DNA"/>
</dbReference>
<evidence type="ECO:0000256" key="4">
    <source>
        <dbReference type="SAM" id="SignalP"/>
    </source>
</evidence>
<evidence type="ECO:0000259" key="5">
    <source>
        <dbReference type="Pfam" id="PF09084"/>
    </source>
</evidence>
<name>A0A4R6UD88_9BURK</name>